<keyword evidence="2" id="KW-0808">Transferase</keyword>
<accession>A0A4R5YKM2</accession>
<feature type="domain" description="N-acetyltransferase" evidence="1">
    <location>
        <begin position="1"/>
        <end position="148"/>
    </location>
</feature>
<reference evidence="2 3" key="1">
    <citation type="submission" date="2019-03" db="EMBL/GenBank/DDBJ databases">
        <title>Genome Sequencing and Assembly of Various Microbes Isolated from Partially Reclaimed Soil and Acid Mine Drainage (AMD) Site.</title>
        <authorList>
            <person name="Steinbock B."/>
            <person name="Bechtold R."/>
            <person name="Sevigny J.L."/>
            <person name="Thomas D."/>
            <person name="Cuthill L.R."/>
            <person name="Aveiro Johannsen E.J."/>
            <person name="Thomas K."/>
            <person name="Ghosh A."/>
        </authorList>
    </citation>
    <scope>NUCLEOTIDE SEQUENCE [LARGE SCALE GENOMIC DNA]</scope>
    <source>
        <strain evidence="2 3">F-B2</strain>
    </source>
</reference>
<evidence type="ECO:0000313" key="2">
    <source>
        <dbReference type="EMBL" id="TDL45539.1"/>
    </source>
</evidence>
<protein>
    <submittedName>
        <fullName evidence="2">GNAT family N-acetyltransferase</fullName>
    </submittedName>
</protein>
<organism evidence="2 3">
    <name type="scientific">Microbacterium oleivorans</name>
    <dbReference type="NCBI Taxonomy" id="273677"/>
    <lineage>
        <taxon>Bacteria</taxon>
        <taxon>Bacillati</taxon>
        <taxon>Actinomycetota</taxon>
        <taxon>Actinomycetes</taxon>
        <taxon>Micrococcales</taxon>
        <taxon>Microbacteriaceae</taxon>
        <taxon>Microbacterium</taxon>
    </lineage>
</organism>
<dbReference type="Pfam" id="PF00583">
    <property type="entry name" value="Acetyltransf_1"/>
    <property type="match status" value="1"/>
</dbReference>
<sequence length="148" mass="16231">MFRMATVADAAAIAAIHVASRAAYYGEHLDPAEAARDRQPMWRRLVAEDGRVTVVAEDEGPTGFLHVRLGDTVELVSLYVLPDLFGRGIGSALHERFDEICGGRPAELEVWDGNARAKAFYAARGWRATDRTRDGVTGIPFVTWCLGD</sequence>
<dbReference type="InterPro" id="IPR016181">
    <property type="entry name" value="Acyl_CoA_acyltransferase"/>
</dbReference>
<proteinExistence type="predicted"/>
<dbReference type="EMBL" id="SMZX01000001">
    <property type="protein sequence ID" value="TDL45539.1"/>
    <property type="molecule type" value="Genomic_DNA"/>
</dbReference>
<dbReference type="InterPro" id="IPR000182">
    <property type="entry name" value="GNAT_dom"/>
</dbReference>
<dbReference type="CDD" id="cd04301">
    <property type="entry name" value="NAT_SF"/>
    <property type="match status" value="1"/>
</dbReference>
<dbReference type="Gene3D" id="3.40.630.30">
    <property type="match status" value="1"/>
</dbReference>
<dbReference type="PROSITE" id="PS51186">
    <property type="entry name" value="GNAT"/>
    <property type="match status" value="1"/>
</dbReference>
<dbReference type="AlphaFoldDB" id="A0A4R5YKM2"/>
<evidence type="ECO:0000259" key="1">
    <source>
        <dbReference type="PROSITE" id="PS51186"/>
    </source>
</evidence>
<evidence type="ECO:0000313" key="3">
    <source>
        <dbReference type="Proteomes" id="UP000295633"/>
    </source>
</evidence>
<dbReference type="Proteomes" id="UP000295633">
    <property type="component" value="Unassembled WGS sequence"/>
</dbReference>
<gene>
    <name evidence="2" type="ORF">E2R54_03525</name>
</gene>
<name>A0A4R5YKM2_9MICO</name>
<dbReference type="SUPFAM" id="SSF55729">
    <property type="entry name" value="Acyl-CoA N-acyltransferases (Nat)"/>
    <property type="match status" value="1"/>
</dbReference>
<comment type="caution">
    <text evidence="2">The sequence shown here is derived from an EMBL/GenBank/DDBJ whole genome shotgun (WGS) entry which is preliminary data.</text>
</comment>
<dbReference type="GO" id="GO:0016747">
    <property type="term" value="F:acyltransferase activity, transferring groups other than amino-acyl groups"/>
    <property type="evidence" value="ECO:0007669"/>
    <property type="project" value="InterPro"/>
</dbReference>